<organism evidence="1 2">
    <name type="scientific">Levilactobacillus bambusae</name>
    <dbReference type="NCBI Taxonomy" id="2024736"/>
    <lineage>
        <taxon>Bacteria</taxon>
        <taxon>Bacillati</taxon>
        <taxon>Bacillota</taxon>
        <taxon>Bacilli</taxon>
        <taxon>Lactobacillales</taxon>
        <taxon>Lactobacillaceae</taxon>
        <taxon>Levilactobacillus</taxon>
    </lineage>
</organism>
<proteinExistence type="predicted"/>
<evidence type="ECO:0000313" key="2">
    <source>
        <dbReference type="Proteomes" id="UP000245080"/>
    </source>
</evidence>
<reference evidence="1 2" key="1">
    <citation type="journal article" date="2018" name="Int. J. Syst. Evol. Microbiol.">
        <title>Lactobacillus bambusae sp. nov., isolated from a traditional fermented Ma-bamboo shoots of Taiwan.</title>
        <authorList>
            <person name="Wang L.-T."/>
        </authorList>
    </citation>
    <scope>NUCLEOTIDE SEQUENCE [LARGE SCALE GENOMIC DNA]</scope>
    <source>
        <strain evidence="1 2">BS-W1</strain>
    </source>
</reference>
<keyword evidence="2" id="KW-1185">Reference proteome</keyword>
<gene>
    <name evidence="1" type="ORF">DCM90_06050</name>
</gene>
<sequence>MIESTFNLTTEPWIKVIESATNQEKTVSLIDLFQNAQSYRQLAGDMHAQDLAVLRLLLAILTTVYSRFDANDEAYDWLELDPATMQLAEEVDEYDYQGEGRDSLMETWKQLYQAGQFSNIIVQYLEHYQDRFDLLGIHPFYQVNQTDYNFFVPDNKQISVDKPKGAVGIKQINRRISESGNSVSLFSPKVGEAKNKLTLDELARWILTYQDFAGVTDKTKIEADSKFTDPLGWLYSLNSVYAKGRNLFETLMLNLVLVDPVPNNEQIYQNQKPVWEFKNDMTYINERKDQLVPDNLAELYTTWARLLHVEWDSHDQPIVFSAALPIFAADDVFLEPMTTWRFDKKTDRFRPATRWLSSLDRAMWRDFGNYVRTSSDEDDKREAGIVTWLRYLKRTEHALPEQMNITLASATMIHDDNASSRLPAAEVYDDMQIKADVLFDENNANHWPTRIEETIKLTQMVGSDYKQFIDGIAAVRNRKQDGETSKRVAQLYDQLNEPFTAWLAGLSNDDDRDDKVNEWKIQLQQIVLAAADKVMKVSSPRDISGVITENRGGTEQLINVFTLRNRLAYYVKNHLNLGQKGTN</sequence>
<name>A0A2V1N2I6_9LACO</name>
<evidence type="ECO:0000313" key="1">
    <source>
        <dbReference type="EMBL" id="PWG00485.1"/>
    </source>
</evidence>
<accession>A0A2V1N2I6</accession>
<dbReference type="Proteomes" id="UP000245080">
    <property type="component" value="Unassembled WGS sequence"/>
</dbReference>
<dbReference type="InterPro" id="IPR013381">
    <property type="entry name" value="CRISPR-assoc_prot_Cse1"/>
</dbReference>
<dbReference type="EMBL" id="QCXQ01000002">
    <property type="protein sequence ID" value="PWG00485.1"/>
    <property type="molecule type" value="Genomic_DNA"/>
</dbReference>
<comment type="caution">
    <text evidence="1">The sequence shown here is derived from an EMBL/GenBank/DDBJ whole genome shotgun (WGS) entry which is preliminary data.</text>
</comment>
<dbReference type="AlphaFoldDB" id="A0A2V1N2I6"/>
<dbReference type="OrthoDB" id="3187690at2"/>
<dbReference type="Pfam" id="PF09481">
    <property type="entry name" value="CRISPR_Cse1"/>
    <property type="match status" value="1"/>
</dbReference>
<protein>
    <submittedName>
        <fullName evidence="1">Type I-E CRISPR-associated protein Cse1/CasA</fullName>
    </submittedName>
</protein>
<dbReference type="RefSeq" id="WP_109250553.1">
    <property type="nucleotide sequence ID" value="NZ_QCXQ01000002.1"/>
</dbReference>
<dbReference type="Gene3D" id="1.10.132.100">
    <property type="match status" value="1"/>
</dbReference>